<name>A0ABU5HG36_9BACT</name>
<organism evidence="2 3">
    <name type="scientific">Hyalangium rubrum</name>
    <dbReference type="NCBI Taxonomy" id="3103134"/>
    <lineage>
        <taxon>Bacteria</taxon>
        <taxon>Pseudomonadati</taxon>
        <taxon>Myxococcota</taxon>
        <taxon>Myxococcia</taxon>
        <taxon>Myxococcales</taxon>
        <taxon>Cystobacterineae</taxon>
        <taxon>Archangiaceae</taxon>
        <taxon>Hyalangium</taxon>
    </lineage>
</organism>
<dbReference type="InterPro" id="IPR005025">
    <property type="entry name" value="FMN_Rdtase-like_dom"/>
</dbReference>
<dbReference type="EMBL" id="JAXIVS010000020">
    <property type="protein sequence ID" value="MDY7232430.1"/>
    <property type="molecule type" value="Genomic_DNA"/>
</dbReference>
<comment type="caution">
    <text evidence="2">The sequence shown here is derived from an EMBL/GenBank/DDBJ whole genome shotgun (WGS) entry which is preliminary data.</text>
</comment>
<keyword evidence="3" id="KW-1185">Reference proteome</keyword>
<accession>A0ABU5HG36</accession>
<dbReference type="GO" id="GO:0016491">
    <property type="term" value="F:oxidoreductase activity"/>
    <property type="evidence" value="ECO:0007669"/>
    <property type="project" value="UniProtKB-KW"/>
</dbReference>
<dbReference type="InterPro" id="IPR029039">
    <property type="entry name" value="Flavoprotein-like_sf"/>
</dbReference>
<evidence type="ECO:0000313" key="3">
    <source>
        <dbReference type="Proteomes" id="UP001291309"/>
    </source>
</evidence>
<dbReference type="InterPro" id="IPR050712">
    <property type="entry name" value="NAD(P)H-dep_reductase"/>
</dbReference>
<proteinExistence type="predicted"/>
<dbReference type="Gene3D" id="3.40.50.360">
    <property type="match status" value="1"/>
</dbReference>
<feature type="domain" description="NADPH-dependent FMN reductase-like" evidence="1">
    <location>
        <begin position="3"/>
        <end position="149"/>
    </location>
</feature>
<protein>
    <submittedName>
        <fullName evidence="2">NAD(P)H-dependent oxidoreductase</fullName>
        <ecNumber evidence="2">1.-.-.-</ecNumber>
    </submittedName>
</protein>
<dbReference type="PANTHER" id="PTHR30543">
    <property type="entry name" value="CHROMATE REDUCTASE"/>
    <property type="match status" value="1"/>
</dbReference>
<gene>
    <name evidence="2" type="ORF">SYV04_38945</name>
</gene>
<dbReference type="Pfam" id="PF03358">
    <property type="entry name" value="FMN_red"/>
    <property type="match status" value="1"/>
</dbReference>
<dbReference type="PANTHER" id="PTHR30543:SF21">
    <property type="entry name" value="NAD(P)H-DEPENDENT FMN REDUCTASE LOT6"/>
    <property type="match status" value="1"/>
</dbReference>
<dbReference type="RefSeq" id="WP_321551145.1">
    <property type="nucleotide sequence ID" value="NZ_JAXIVS010000020.1"/>
</dbReference>
<dbReference type="EC" id="1.-.-.-" evidence="2"/>
<dbReference type="Proteomes" id="UP001291309">
    <property type="component" value="Unassembled WGS sequence"/>
</dbReference>
<reference evidence="2 3" key="1">
    <citation type="submission" date="2023-12" db="EMBL/GenBank/DDBJ databases">
        <title>the genome sequence of Hyalangium sp. s54d21.</title>
        <authorList>
            <person name="Zhang X."/>
        </authorList>
    </citation>
    <scope>NUCLEOTIDE SEQUENCE [LARGE SCALE GENOMIC DNA]</scope>
    <source>
        <strain evidence="3">s54d21</strain>
    </source>
</reference>
<sequence length="191" mass="21491">MAPKLHVILCSTRPGRVGLTIGKWFHEFATQHGKFEVRLVDLAELNLPLMDEPEHPVRRLYQHEHTKAWSAIVNAADAYVFVTPEYNHGPPPALVNALDYVFHEWAYKPAGFVSYGGLSGGLRAVQVEKQSLVALKVMPIPEQVAIQMYAQYLDANKNFTPSEHHTKAATTLLNELLRWAEALKPLRESAK</sequence>
<evidence type="ECO:0000313" key="2">
    <source>
        <dbReference type="EMBL" id="MDY7232430.1"/>
    </source>
</evidence>
<keyword evidence="2" id="KW-0560">Oxidoreductase</keyword>
<dbReference type="SUPFAM" id="SSF52218">
    <property type="entry name" value="Flavoproteins"/>
    <property type="match status" value="1"/>
</dbReference>
<evidence type="ECO:0000259" key="1">
    <source>
        <dbReference type="Pfam" id="PF03358"/>
    </source>
</evidence>